<gene>
    <name evidence="1" type="ORF">Malapachy_3068</name>
</gene>
<dbReference type="STRING" id="77020.A0A0M8MY39"/>
<evidence type="ECO:0000313" key="2">
    <source>
        <dbReference type="Proteomes" id="UP000037751"/>
    </source>
</evidence>
<sequence length="82" mass="9016">MTAIRDEFSAIPDEDDIPSTFLHEADSSTTVLNPTHVLRPAYMCGTSVWIWGPDGPVDGGYDPFILTCQDWVGQVAPLLHEV</sequence>
<dbReference type="Proteomes" id="UP000037751">
    <property type="component" value="Unassembled WGS sequence"/>
</dbReference>
<dbReference type="AlphaFoldDB" id="A0A0M8MY39"/>
<dbReference type="VEuPathDB" id="FungiDB:Malapachy_3068"/>
<accession>A0A0M8MY39</accession>
<keyword evidence="2" id="KW-1185">Reference proteome</keyword>
<comment type="caution">
    <text evidence="1">The sequence shown here is derived from an EMBL/GenBank/DDBJ whole genome shotgun (WGS) entry which is preliminary data.</text>
</comment>
<dbReference type="GeneID" id="28729423"/>
<dbReference type="EMBL" id="LGAV01000001">
    <property type="protein sequence ID" value="KOS15881.1"/>
    <property type="molecule type" value="Genomic_DNA"/>
</dbReference>
<name>A0A0M8MY39_9BASI</name>
<protein>
    <submittedName>
        <fullName evidence="1">Uncharacterized protein</fullName>
    </submittedName>
</protein>
<reference evidence="1 2" key="1">
    <citation type="submission" date="2015-07" db="EMBL/GenBank/DDBJ databases">
        <title>Draft Genome Sequence of Malassezia furfur CBS1878 and Malassezia pachydermatis CBS1879.</title>
        <authorList>
            <person name="Triana S."/>
            <person name="Ohm R."/>
            <person name="Gonzalez A."/>
            <person name="DeCock H."/>
            <person name="Restrepo S."/>
            <person name="Celis A."/>
        </authorList>
    </citation>
    <scope>NUCLEOTIDE SEQUENCE [LARGE SCALE GENOMIC DNA]</scope>
    <source>
        <strain evidence="1 2">CBS 1879</strain>
    </source>
</reference>
<proteinExistence type="predicted"/>
<evidence type="ECO:0000313" key="1">
    <source>
        <dbReference type="EMBL" id="KOS15881.1"/>
    </source>
</evidence>
<dbReference type="RefSeq" id="XP_017993513.1">
    <property type="nucleotide sequence ID" value="XM_018137547.1"/>
</dbReference>
<organism evidence="1 2">
    <name type="scientific">Malassezia pachydermatis</name>
    <dbReference type="NCBI Taxonomy" id="77020"/>
    <lineage>
        <taxon>Eukaryota</taxon>
        <taxon>Fungi</taxon>
        <taxon>Dikarya</taxon>
        <taxon>Basidiomycota</taxon>
        <taxon>Ustilaginomycotina</taxon>
        <taxon>Malasseziomycetes</taxon>
        <taxon>Malasseziales</taxon>
        <taxon>Malasseziaceae</taxon>
        <taxon>Malassezia</taxon>
    </lineage>
</organism>